<comment type="similarity">
    <text evidence="2">Belongs to the ABC transporter superfamily.</text>
</comment>
<dbReference type="InterPro" id="IPR030679">
    <property type="entry name" value="ABC_ATPase_HisP-typ"/>
</dbReference>
<dbReference type="PANTHER" id="PTHR43166">
    <property type="entry name" value="AMINO ACID IMPORT ATP-BINDING PROTEIN"/>
    <property type="match status" value="1"/>
</dbReference>
<evidence type="ECO:0000259" key="8">
    <source>
        <dbReference type="PROSITE" id="PS50893"/>
    </source>
</evidence>
<evidence type="ECO:0000256" key="6">
    <source>
        <dbReference type="ARBA" id="ARBA00022840"/>
    </source>
</evidence>
<name>A0A6S5S2I3_9GAMM</name>
<keyword evidence="5" id="KW-0547">Nucleotide-binding</keyword>
<gene>
    <name evidence="9" type="ORF">WP8S17C03_52830</name>
</gene>
<keyword evidence="6 9" id="KW-0067">ATP-binding</keyword>
<dbReference type="InterPro" id="IPR003439">
    <property type="entry name" value="ABC_transporter-like_ATP-bd"/>
</dbReference>
<keyword evidence="3" id="KW-0813">Transport</keyword>
<evidence type="ECO:0000256" key="1">
    <source>
        <dbReference type="ARBA" id="ARBA00004417"/>
    </source>
</evidence>
<dbReference type="Gene3D" id="3.40.50.300">
    <property type="entry name" value="P-loop containing nucleotide triphosphate hydrolases"/>
    <property type="match status" value="1"/>
</dbReference>
<dbReference type="Pfam" id="PF00005">
    <property type="entry name" value="ABC_tran"/>
    <property type="match status" value="1"/>
</dbReference>
<dbReference type="AlphaFoldDB" id="A0A6S5S2I3"/>
<dbReference type="PIRSF" id="PIRSF039085">
    <property type="entry name" value="ABC_ATPase_HisP"/>
    <property type="match status" value="1"/>
</dbReference>
<dbReference type="GO" id="GO:0015424">
    <property type="term" value="F:ABC-type amino acid transporter activity"/>
    <property type="evidence" value="ECO:0007669"/>
    <property type="project" value="InterPro"/>
</dbReference>
<dbReference type="CDD" id="cd03262">
    <property type="entry name" value="ABC_HisP_GlnQ"/>
    <property type="match status" value="1"/>
</dbReference>
<evidence type="ECO:0000256" key="7">
    <source>
        <dbReference type="ARBA" id="ARBA00022970"/>
    </source>
</evidence>
<dbReference type="SMART" id="SM00382">
    <property type="entry name" value="AAA"/>
    <property type="match status" value="1"/>
</dbReference>
<accession>A0A6S5S2I3</accession>
<evidence type="ECO:0000256" key="4">
    <source>
        <dbReference type="ARBA" id="ARBA00022519"/>
    </source>
</evidence>
<dbReference type="EMBL" id="AP022213">
    <property type="protein sequence ID" value="BBT19234.1"/>
    <property type="molecule type" value="Genomic_DNA"/>
</dbReference>
<keyword evidence="4" id="KW-1003">Cell membrane</keyword>
<keyword evidence="7" id="KW-0029">Amino-acid transport</keyword>
<dbReference type="InterPro" id="IPR003593">
    <property type="entry name" value="AAA+_ATPase"/>
</dbReference>
<dbReference type="InterPro" id="IPR017871">
    <property type="entry name" value="ABC_transporter-like_CS"/>
</dbReference>
<protein>
    <submittedName>
        <fullName evidence="9">ABC transporter ATP-binding protein</fullName>
    </submittedName>
</protein>
<dbReference type="RefSeq" id="WP_182851219.1">
    <property type="nucleotide sequence ID" value="NZ_AP022213.1"/>
</dbReference>
<dbReference type="GO" id="GO:0016887">
    <property type="term" value="F:ATP hydrolysis activity"/>
    <property type="evidence" value="ECO:0007669"/>
    <property type="project" value="InterPro"/>
</dbReference>
<sequence length="244" mass="27072">MIEVRNLMKVFDARGQEVRAVDDVTTSVKRGEVVVVIGPSGSGKSTFLRCLNGLEELDAGSVSIDGVDLANPKTDVNAYRREVGMVFQHFNLFPHMTVLENLCLAQKVVRKRGKAEREEKARALLAKVGIAQKAGEYPSRLSGGQQQRVAIARALCMEPKVMLFDEPTSALDPEMVGEVLDVMKQLAQEGMTMVCVTHEMGFAREVADRVLFFDHGKLLEDAPPVQFFDQPRDPRAQAFLRQVL</sequence>
<dbReference type="SUPFAM" id="SSF52540">
    <property type="entry name" value="P-loop containing nucleoside triphosphate hydrolases"/>
    <property type="match status" value="1"/>
</dbReference>
<dbReference type="PROSITE" id="PS00211">
    <property type="entry name" value="ABC_TRANSPORTER_1"/>
    <property type="match status" value="1"/>
</dbReference>
<reference evidence="9 10" key="1">
    <citation type="submission" date="2019-12" db="EMBL/GenBank/DDBJ databases">
        <title>complete genome sequences of Pseudomonas otitidis str. WP8-S17-CRE-03 isolated from wastewater treatment plant effluent.</title>
        <authorList>
            <person name="Sekizuka T."/>
            <person name="Itokawa K."/>
            <person name="Yatsu K."/>
            <person name="Inamine Y."/>
            <person name="Kuroda M."/>
        </authorList>
    </citation>
    <scope>NUCLEOTIDE SEQUENCE [LARGE SCALE GENOMIC DNA]</scope>
    <source>
        <strain evidence="9 10">WP8-S17-CRE-03</strain>
    </source>
</reference>
<evidence type="ECO:0000313" key="10">
    <source>
        <dbReference type="Proteomes" id="UP000515591"/>
    </source>
</evidence>
<dbReference type="FunFam" id="3.40.50.300:FF:000020">
    <property type="entry name" value="Amino acid ABC transporter ATP-binding component"/>
    <property type="match status" value="1"/>
</dbReference>
<evidence type="ECO:0000256" key="3">
    <source>
        <dbReference type="ARBA" id="ARBA00022448"/>
    </source>
</evidence>
<feature type="domain" description="ABC transporter" evidence="8">
    <location>
        <begin position="2"/>
        <end position="240"/>
    </location>
</feature>
<dbReference type="Proteomes" id="UP000515591">
    <property type="component" value="Chromosome"/>
</dbReference>
<dbReference type="InterPro" id="IPR027417">
    <property type="entry name" value="P-loop_NTPase"/>
</dbReference>
<proteinExistence type="inferred from homology"/>
<evidence type="ECO:0000313" key="9">
    <source>
        <dbReference type="EMBL" id="BBT19234.1"/>
    </source>
</evidence>
<evidence type="ECO:0000256" key="5">
    <source>
        <dbReference type="ARBA" id="ARBA00022741"/>
    </source>
</evidence>
<organism evidence="9 10">
    <name type="scientific">Metapseudomonas otitidis</name>
    <dbReference type="NCBI Taxonomy" id="319939"/>
    <lineage>
        <taxon>Bacteria</taxon>
        <taxon>Pseudomonadati</taxon>
        <taxon>Pseudomonadota</taxon>
        <taxon>Gammaproteobacteria</taxon>
        <taxon>Pseudomonadales</taxon>
        <taxon>Pseudomonadaceae</taxon>
        <taxon>Metapseudomonas</taxon>
    </lineage>
</organism>
<keyword evidence="4" id="KW-0472">Membrane</keyword>
<evidence type="ECO:0000256" key="2">
    <source>
        <dbReference type="ARBA" id="ARBA00005417"/>
    </source>
</evidence>
<dbReference type="GO" id="GO:0005524">
    <property type="term" value="F:ATP binding"/>
    <property type="evidence" value="ECO:0007669"/>
    <property type="project" value="UniProtKB-KW"/>
</dbReference>
<dbReference type="GO" id="GO:0005886">
    <property type="term" value="C:plasma membrane"/>
    <property type="evidence" value="ECO:0007669"/>
    <property type="project" value="UniProtKB-SubCell"/>
</dbReference>
<dbReference type="InterPro" id="IPR050086">
    <property type="entry name" value="MetN_ABC_transporter-like"/>
</dbReference>
<dbReference type="PROSITE" id="PS50893">
    <property type="entry name" value="ABC_TRANSPORTER_2"/>
    <property type="match status" value="1"/>
</dbReference>
<comment type="subcellular location">
    <subcellularLocation>
        <location evidence="1">Cell inner membrane</location>
        <topology evidence="1">Peripheral membrane protein</topology>
    </subcellularLocation>
</comment>
<dbReference type="PANTHER" id="PTHR43166:SF4">
    <property type="entry name" value="PHOSPHONATES IMPORT ATP-BINDING PROTEIN PHNC"/>
    <property type="match status" value="1"/>
</dbReference>
<keyword evidence="4" id="KW-0997">Cell inner membrane</keyword>